<dbReference type="Pfam" id="PF07690">
    <property type="entry name" value="MFS_1"/>
    <property type="match status" value="1"/>
</dbReference>
<reference evidence="7" key="1">
    <citation type="submission" date="2016-10" db="EMBL/GenBank/DDBJ databases">
        <authorList>
            <person name="Varghese N."/>
            <person name="Submissions S."/>
        </authorList>
    </citation>
    <scope>NUCLEOTIDE SEQUENCE [LARGE SCALE GENOMIC DNA]</scope>
    <source>
        <strain evidence="7">DSM 17834</strain>
    </source>
</reference>
<evidence type="ECO:0000256" key="1">
    <source>
        <dbReference type="ARBA" id="ARBA00022692"/>
    </source>
</evidence>
<dbReference type="Proteomes" id="UP000198784">
    <property type="component" value="Unassembled WGS sequence"/>
</dbReference>
<keyword evidence="1 4" id="KW-0812">Transmembrane</keyword>
<dbReference type="STRING" id="289003.SAMN05216190_10846"/>
<dbReference type="PANTHER" id="PTHR23521:SF3">
    <property type="entry name" value="MFS TRANSPORTER"/>
    <property type="match status" value="1"/>
</dbReference>
<dbReference type="InterPro" id="IPR047200">
    <property type="entry name" value="MFS_YcaD-like"/>
</dbReference>
<dbReference type="EMBL" id="FOWX01000008">
    <property type="protein sequence ID" value="SFP30048.1"/>
    <property type="molecule type" value="Genomic_DNA"/>
</dbReference>
<feature type="transmembrane region" description="Helical" evidence="4">
    <location>
        <begin position="72"/>
        <end position="89"/>
    </location>
</feature>
<evidence type="ECO:0000256" key="4">
    <source>
        <dbReference type="SAM" id="Phobius"/>
    </source>
</evidence>
<keyword evidence="2 4" id="KW-1133">Transmembrane helix</keyword>
<feature type="transmembrane region" description="Helical" evidence="4">
    <location>
        <begin position="199"/>
        <end position="224"/>
    </location>
</feature>
<dbReference type="AlphaFoldDB" id="A0A1I5P7H3"/>
<proteinExistence type="predicted"/>
<dbReference type="SUPFAM" id="SSF103473">
    <property type="entry name" value="MFS general substrate transporter"/>
    <property type="match status" value="1"/>
</dbReference>
<feature type="transmembrane region" description="Helical" evidence="4">
    <location>
        <begin position="263"/>
        <end position="281"/>
    </location>
</feature>
<dbReference type="PROSITE" id="PS50850">
    <property type="entry name" value="MFS"/>
    <property type="match status" value="1"/>
</dbReference>
<dbReference type="FunFam" id="1.20.1250.20:FF:000314">
    <property type="entry name" value="Transporter, MFS superfamily"/>
    <property type="match status" value="1"/>
</dbReference>
<dbReference type="PANTHER" id="PTHR23521">
    <property type="entry name" value="TRANSPORTER MFS SUPERFAMILY"/>
    <property type="match status" value="1"/>
</dbReference>
<feature type="domain" description="Major facilitator superfamily (MFS) profile" evidence="5">
    <location>
        <begin position="7"/>
        <end position="375"/>
    </location>
</feature>
<feature type="transmembrane region" description="Helical" evidence="4">
    <location>
        <begin position="12"/>
        <end position="34"/>
    </location>
</feature>
<dbReference type="Gene3D" id="1.20.1250.20">
    <property type="entry name" value="MFS general substrate transporter like domains"/>
    <property type="match status" value="2"/>
</dbReference>
<dbReference type="CDD" id="cd17477">
    <property type="entry name" value="MFS_YcaD_like"/>
    <property type="match status" value="1"/>
</dbReference>
<feature type="transmembrane region" description="Helical" evidence="4">
    <location>
        <begin position="40"/>
        <end position="60"/>
    </location>
</feature>
<dbReference type="GO" id="GO:0005886">
    <property type="term" value="C:plasma membrane"/>
    <property type="evidence" value="ECO:0007669"/>
    <property type="project" value="TreeGrafter"/>
</dbReference>
<dbReference type="InterPro" id="IPR011701">
    <property type="entry name" value="MFS"/>
</dbReference>
<evidence type="ECO:0000259" key="5">
    <source>
        <dbReference type="PROSITE" id="PS50850"/>
    </source>
</evidence>
<dbReference type="GO" id="GO:0022857">
    <property type="term" value="F:transmembrane transporter activity"/>
    <property type="evidence" value="ECO:0007669"/>
    <property type="project" value="InterPro"/>
</dbReference>
<organism evidence="6 7">
    <name type="scientific">Pseudomonas borbori</name>
    <dbReference type="NCBI Taxonomy" id="289003"/>
    <lineage>
        <taxon>Bacteria</taxon>
        <taxon>Pseudomonadati</taxon>
        <taxon>Pseudomonadota</taxon>
        <taxon>Gammaproteobacteria</taxon>
        <taxon>Pseudomonadales</taxon>
        <taxon>Pseudomonadaceae</taxon>
        <taxon>Pseudomonas</taxon>
    </lineage>
</organism>
<sequence>MRLIWKSFRSLYFATLLMLLGSGLLSTYLALRLADTVDGLWVGALMAANYIGLVLGGKLGHRLIGRVGHIRAYVACAGVGTAAVLGHGLTDWLPAWLLLRMLVGLAMMCQYMVIESWLNEQAQSSQRGQVFSAYMAASYLGLILGQLVLVVHPALGLELLMLVALCFALCLVPVALTRRLHPAPMHPAPLELHFFIKRVPLSLTTIAVAGLLIGAFYGLAPLYAARMGLSTEQVGLFMGSCIFAGLVVQWPLGWLSDRYDRAALIRGCSVLLALAALPLALMPEADLWVLIGAGFVIGLLQFSLYPLAVAFANDHVESERRVSLTAMLLVTFGVGASVGPLLAGVLMRFWGANMLYVFVCCSALILIWRVRPDNITHLHQVDDAPLHHIATPDNMTSSPLVAALDPRVDEHVVQEQMLDIAAAGMAAAGAVDPLDQDEKMPQS</sequence>
<dbReference type="InterPro" id="IPR036259">
    <property type="entry name" value="MFS_trans_sf"/>
</dbReference>
<feature type="transmembrane region" description="Helical" evidence="4">
    <location>
        <begin position="159"/>
        <end position="178"/>
    </location>
</feature>
<keyword evidence="3 4" id="KW-0472">Membrane</keyword>
<feature type="transmembrane region" description="Helical" evidence="4">
    <location>
        <begin position="324"/>
        <end position="343"/>
    </location>
</feature>
<feature type="transmembrane region" description="Helical" evidence="4">
    <location>
        <begin position="287"/>
        <end position="312"/>
    </location>
</feature>
<feature type="transmembrane region" description="Helical" evidence="4">
    <location>
        <begin position="349"/>
        <end position="368"/>
    </location>
</feature>
<evidence type="ECO:0000313" key="6">
    <source>
        <dbReference type="EMBL" id="SFP30048.1"/>
    </source>
</evidence>
<evidence type="ECO:0000256" key="2">
    <source>
        <dbReference type="ARBA" id="ARBA00022989"/>
    </source>
</evidence>
<name>A0A1I5P7H3_9PSED</name>
<keyword evidence="7" id="KW-1185">Reference proteome</keyword>
<dbReference type="OrthoDB" id="9810614at2"/>
<feature type="transmembrane region" description="Helical" evidence="4">
    <location>
        <begin position="236"/>
        <end position="256"/>
    </location>
</feature>
<dbReference type="InterPro" id="IPR020846">
    <property type="entry name" value="MFS_dom"/>
</dbReference>
<accession>A0A1I5P7H3</accession>
<dbReference type="RefSeq" id="WP_090499538.1">
    <property type="nucleotide sequence ID" value="NZ_FOWX01000008.1"/>
</dbReference>
<evidence type="ECO:0000256" key="3">
    <source>
        <dbReference type="ARBA" id="ARBA00023136"/>
    </source>
</evidence>
<protein>
    <submittedName>
        <fullName evidence="6">Predicted arabinose efflux permease, MFS family</fullName>
    </submittedName>
</protein>
<gene>
    <name evidence="6" type="ORF">SAMN05216190_10846</name>
</gene>
<evidence type="ECO:0000313" key="7">
    <source>
        <dbReference type="Proteomes" id="UP000198784"/>
    </source>
</evidence>
<feature type="transmembrane region" description="Helical" evidence="4">
    <location>
        <begin position="95"/>
        <end position="118"/>
    </location>
</feature>
<feature type="transmembrane region" description="Helical" evidence="4">
    <location>
        <begin position="130"/>
        <end position="153"/>
    </location>
</feature>
<dbReference type="FunFam" id="1.20.1250.20:FF:000327">
    <property type="entry name" value="Transporter, MFS superfamily"/>
    <property type="match status" value="1"/>
</dbReference>